<organism evidence="3 4">
    <name type="scientific">Rufibacter immobilis</name>
    <dbReference type="NCBI Taxonomy" id="1348778"/>
    <lineage>
        <taxon>Bacteria</taxon>
        <taxon>Pseudomonadati</taxon>
        <taxon>Bacteroidota</taxon>
        <taxon>Cytophagia</taxon>
        <taxon>Cytophagales</taxon>
        <taxon>Hymenobacteraceae</taxon>
        <taxon>Rufibacter</taxon>
    </lineage>
</organism>
<dbReference type="RefSeq" id="WP_123131799.1">
    <property type="nucleotide sequence ID" value="NZ_RJJE01000002.1"/>
</dbReference>
<accession>A0A3M9N418</accession>
<sequence length="147" mass="16309">MRTFQKLASLAFLFVALLAGSSAFAQQTQTPQSRARLTPEERALAQLERYQKQLDLTPDQATKVKAIVLASAQDMEKMRTQNGRVDRAAMQAEAQKRAMEINALLTPAQQEKFAAIIAQQLERGQGQGQGRGQRMGAPRRPNSQNNQ</sequence>
<feature type="chain" id="PRO_5018245786" description="Periplasmic heavy metal sensor" evidence="2">
    <location>
        <begin position="26"/>
        <end position="147"/>
    </location>
</feature>
<feature type="region of interest" description="Disordered" evidence="1">
    <location>
        <begin position="119"/>
        <end position="147"/>
    </location>
</feature>
<protein>
    <recommendedName>
        <fullName evidence="5">Periplasmic heavy metal sensor</fullName>
    </recommendedName>
</protein>
<evidence type="ECO:0000313" key="3">
    <source>
        <dbReference type="EMBL" id="RNI32499.1"/>
    </source>
</evidence>
<reference evidence="3 4" key="1">
    <citation type="submission" date="2018-11" db="EMBL/GenBank/DDBJ databases">
        <title>Rufibacter latericius sp. nov., isolated from water in Baiyang Lake.</title>
        <authorList>
            <person name="Yang Y."/>
        </authorList>
    </citation>
    <scope>NUCLEOTIDE SEQUENCE [LARGE SCALE GENOMIC DNA]</scope>
    <source>
        <strain evidence="3 4">MCC P1</strain>
    </source>
</reference>
<dbReference type="AlphaFoldDB" id="A0A3M9N418"/>
<evidence type="ECO:0000256" key="1">
    <source>
        <dbReference type="SAM" id="MobiDB-lite"/>
    </source>
</evidence>
<dbReference type="EMBL" id="RJJE01000002">
    <property type="protein sequence ID" value="RNI32499.1"/>
    <property type="molecule type" value="Genomic_DNA"/>
</dbReference>
<feature type="signal peptide" evidence="2">
    <location>
        <begin position="1"/>
        <end position="25"/>
    </location>
</feature>
<evidence type="ECO:0008006" key="5">
    <source>
        <dbReference type="Google" id="ProtNLM"/>
    </source>
</evidence>
<comment type="caution">
    <text evidence="3">The sequence shown here is derived from an EMBL/GenBank/DDBJ whole genome shotgun (WGS) entry which is preliminary data.</text>
</comment>
<gene>
    <name evidence="3" type="ORF">EFA69_04035</name>
</gene>
<dbReference type="Proteomes" id="UP000271010">
    <property type="component" value="Unassembled WGS sequence"/>
</dbReference>
<keyword evidence="4" id="KW-1185">Reference proteome</keyword>
<name>A0A3M9N418_9BACT</name>
<keyword evidence="2" id="KW-0732">Signal</keyword>
<dbReference type="OrthoDB" id="893931at2"/>
<evidence type="ECO:0000313" key="4">
    <source>
        <dbReference type="Proteomes" id="UP000271010"/>
    </source>
</evidence>
<evidence type="ECO:0000256" key="2">
    <source>
        <dbReference type="SAM" id="SignalP"/>
    </source>
</evidence>
<proteinExistence type="predicted"/>